<reference evidence="3" key="1">
    <citation type="journal article" date="2011" name="Proc. Natl. Acad. Sci. U.S.A.">
        <title>Genomic insights into the physiology and ecology of the marine filamentous cyanobacterium Lyngbya majuscula.</title>
        <authorList>
            <person name="Jones A.C."/>
            <person name="Monroe E.A."/>
            <person name="Podell S."/>
            <person name="Hess W.R."/>
            <person name="Klages S."/>
            <person name="Esquenazi E."/>
            <person name="Niessen S."/>
            <person name="Hoover H."/>
            <person name="Rothmann M."/>
            <person name="Lasken R.S."/>
            <person name="Yates J.R.III."/>
            <person name="Reinhardt R."/>
            <person name="Kube M."/>
            <person name="Burkart M.D."/>
            <person name="Allen E.E."/>
            <person name="Dorrestein P.C."/>
            <person name="Gerwick W.H."/>
            <person name="Gerwick L."/>
        </authorList>
    </citation>
    <scope>NUCLEOTIDE SEQUENCE [LARGE SCALE GENOMIC DNA]</scope>
    <source>
        <strain evidence="3">3L</strain>
    </source>
</reference>
<feature type="transmembrane region" description="Helical" evidence="1">
    <location>
        <begin position="22"/>
        <end position="41"/>
    </location>
</feature>
<keyword evidence="1" id="KW-0472">Membrane</keyword>
<gene>
    <name evidence="2" type="ORF">LYNGBM3L_26970</name>
</gene>
<evidence type="ECO:0000256" key="1">
    <source>
        <dbReference type="SAM" id="Phobius"/>
    </source>
</evidence>
<keyword evidence="1" id="KW-1133">Transmembrane helix</keyword>
<proteinExistence type="predicted"/>
<organism evidence="2 3">
    <name type="scientific">Moorena producens 3L</name>
    <dbReference type="NCBI Taxonomy" id="489825"/>
    <lineage>
        <taxon>Bacteria</taxon>
        <taxon>Bacillati</taxon>
        <taxon>Cyanobacteriota</taxon>
        <taxon>Cyanophyceae</taxon>
        <taxon>Coleofasciculales</taxon>
        <taxon>Coleofasciculaceae</taxon>
        <taxon>Moorena</taxon>
    </lineage>
</organism>
<dbReference type="EMBL" id="GL890927">
    <property type="protein sequence ID" value="EGJ32208.1"/>
    <property type="molecule type" value="Genomic_DNA"/>
</dbReference>
<dbReference type="HOGENOM" id="CLU_3009343_0_0_3"/>
<sequence length="56" mass="6157">MEAEVIVIPNFSSFKFQLTSAISYQLSAISYQLGGILTIGGRMSKMSRDFQRAVPA</sequence>
<name>F4XT33_9CYAN</name>
<accession>F4XT33</accession>
<dbReference type="Proteomes" id="UP000003959">
    <property type="component" value="Unassembled WGS sequence"/>
</dbReference>
<keyword evidence="3" id="KW-1185">Reference proteome</keyword>
<dbReference type="AlphaFoldDB" id="F4XT33"/>
<evidence type="ECO:0000313" key="3">
    <source>
        <dbReference type="Proteomes" id="UP000003959"/>
    </source>
</evidence>
<protein>
    <submittedName>
        <fullName evidence="2">Uncharacterized protein</fullName>
    </submittedName>
</protein>
<keyword evidence="1" id="KW-0812">Transmembrane</keyword>
<evidence type="ECO:0000313" key="2">
    <source>
        <dbReference type="EMBL" id="EGJ32208.1"/>
    </source>
</evidence>